<proteinExistence type="predicted"/>
<organism evidence="1 2">
    <name type="scientific">Candidatus Acidianus copahuensis</name>
    <dbReference type="NCBI Taxonomy" id="1160895"/>
    <lineage>
        <taxon>Archaea</taxon>
        <taxon>Thermoproteota</taxon>
        <taxon>Thermoprotei</taxon>
        <taxon>Sulfolobales</taxon>
        <taxon>Sulfolobaceae</taxon>
        <taxon>Acidianus</taxon>
    </lineage>
</organism>
<protein>
    <submittedName>
        <fullName evidence="1">Uncharacterized protein</fullName>
    </submittedName>
</protein>
<evidence type="ECO:0000313" key="2">
    <source>
        <dbReference type="Proteomes" id="UP000024332"/>
    </source>
</evidence>
<dbReference type="EMBL" id="JFZT01000061">
    <property type="protein sequence ID" value="EZQ01807.1"/>
    <property type="molecule type" value="Genomic_DNA"/>
</dbReference>
<comment type="caution">
    <text evidence="1">The sequence shown here is derived from an EMBL/GenBank/DDBJ whole genome shotgun (WGS) entry which is preliminary data.</text>
</comment>
<gene>
    <name evidence="1" type="ORF">CM19_12090</name>
</gene>
<accession>A0A031LI32</accession>
<keyword evidence="2" id="KW-1185">Reference proteome</keyword>
<evidence type="ECO:0000313" key="1">
    <source>
        <dbReference type="EMBL" id="EZQ01807.1"/>
    </source>
</evidence>
<reference evidence="1 2" key="1">
    <citation type="submission" date="2014-03" db="EMBL/GenBank/DDBJ databases">
        <title>Draft genome sequence of the novel thermoacidophilic archaea Acidianus copahuensis ALE1 strain, isolated from Copahue volcanic area in Neuquen Argentina.</title>
        <authorList>
            <person name="Urbieta M.S."/>
            <person name="Rascovan N."/>
            <person name="Castro C."/>
            <person name="Revale S."/>
            <person name="Giaveno M.A."/>
            <person name="Vazquez M.P."/>
            <person name="Donati E.R."/>
        </authorList>
    </citation>
    <scope>NUCLEOTIDE SEQUENCE [LARGE SCALE GENOMIC DNA]</scope>
    <source>
        <strain evidence="1 2">ALE1</strain>
    </source>
</reference>
<name>A0A031LI32_9CREN</name>
<dbReference type="AlphaFoldDB" id="A0A031LI32"/>
<dbReference type="STRING" id="1160895.CM19_12090"/>
<dbReference type="Proteomes" id="UP000024332">
    <property type="component" value="Unassembled WGS sequence"/>
</dbReference>
<sequence>MNFLEGKERAVLTTIAQGGPAGIRATDLYPTLSLFMSQQTVQKTIEDLYFSGYITILRDGDEVRYIASKQVRNALVNLEMQKYKLGKYIENLKMRIEEIQKLEKTIQVNEMKKVATEGTQVVAFSVLSLLKEVPELTIPEAIEIISKINDEVLSKLFSLISPEMTEEDIKHFLLLVSKYNGEKDAELLRITMEAIKTRNEKKNTTNS</sequence>